<comment type="similarity">
    <text evidence="2">Belongs to the OmpP1/FadL family.</text>
</comment>
<protein>
    <recommendedName>
        <fullName evidence="11">Transporter</fullName>
    </recommendedName>
</protein>
<dbReference type="InterPro" id="IPR005017">
    <property type="entry name" value="OMPP1/FadL/TodX"/>
</dbReference>
<dbReference type="SUPFAM" id="SSF56935">
    <property type="entry name" value="Porins"/>
    <property type="match status" value="1"/>
</dbReference>
<evidence type="ECO:0000256" key="8">
    <source>
        <dbReference type="SAM" id="SignalP"/>
    </source>
</evidence>
<keyword evidence="3" id="KW-1134">Transmembrane beta strand</keyword>
<dbReference type="PANTHER" id="PTHR35093">
    <property type="entry name" value="OUTER MEMBRANE PROTEIN NMB0088-RELATED"/>
    <property type="match status" value="1"/>
</dbReference>
<evidence type="ECO:0000256" key="3">
    <source>
        <dbReference type="ARBA" id="ARBA00022452"/>
    </source>
</evidence>
<name>A0A7W5ZID0_9BACT</name>
<dbReference type="AlphaFoldDB" id="A0A7W5ZID0"/>
<keyword evidence="7" id="KW-0998">Cell outer membrane</keyword>
<reference evidence="9 10" key="1">
    <citation type="submission" date="2020-08" db="EMBL/GenBank/DDBJ databases">
        <title>Genomic Encyclopedia of Type Strains, Phase IV (KMG-IV): sequencing the most valuable type-strain genomes for metagenomic binning, comparative biology and taxonomic classification.</title>
        <authorList>
            <person name="Goeker M."/>
        </authorList>
    </citation>
    <scope>NUCLEOTIDE SEQUENCE [LARGE SCALE GENOMIC DNA]</scope>
    <source>
        <strain evidence="9 10">DSM 17976</strain>
    </source>
</reference>
<keyword evidence="6" id="KW-0472">Membrane</keyword>
<dbReference type="Gene3D" id="2.40.160.60">
    <property type="entry name" value="Outer membrane protein transport protein (OMPP1/FadL/TodX)"/>
    <property type="match status" value="1"/>
</dbReference>
<feature type="signal peptide" evidence="8">
    <location>
        <begin position="1"/>
        <end position="22"/>
    </location>
</feature>
<comment type="subcellular location">
    <subcellularLocation>
        <location evidence="1">Cell outer membrane</location>
        <topology evidence="1">Multi-pass membrane protein</topology>
    </subcellularLocation>
</comment>
<evidence type="ECO:0000313" key="10">
    <source>
        <dbReference type="Proteomes" id="UP000541352"/>
    </source>
</evidence>
<evidence type="ECO:0000256" key="6">
    <source>
        <dbReference type="ARBA" id="ARBA00023136"/>
    </source>
</evidence>
<evidence type="ECO:0000256" key="1">
    <source>
        <dbReference type="ARBA" id="ARBA00004571"/>
    </source>
</evidence>
<evidence type="ECO:0000256" key="7">
    <source>
        <dbReference type="ARBA" id="ARBA00023237"/>
    </source>
</evidence>
<accession>A0A7W5ZID0</accession>
<keyword evidence="5 8" id="KW-0732">Signal</keyword>
<dbReference type="GO" id="GO:0009279">
    <property type="term" value="C:cell outer membrane"/>
    <property type="evidence" value="ECO:0007669"/>
    <property type="project" value="UniProtKB-SubCell"/>
</dbReference>
<keyword evidence="4" id="KW-0812">Transmembrane</keyword>
<feature type="chain" id="PRO_5030980218" description="Transporter" evidence="8">
    <location>
        <begin position="23"/>
        <end position="525"/>
    </location>
</feature>
<dbReference type="Proteomes" id="UP000541352">
    <property type="component" value="Unassembled WGS sequence"/>
</dbReference>
<keyword evidence="10" id="KW-1185">Reference proteome</keyword>
<dbReference type="PANTHER" id="PTHR35093:SF8">
    <property type="entry name" value="OUTER MEMBRANE PROTEIN NMB0088-RELATED"/>
    <property type="match status" value="1"/>
</dbReference>
<evidence type="ECO:0000313" key="9">
    <source>
        <dbReference type="EMBL" id="MBB3836457.1"/>
    </source>
</evidence>
<gene>
    <name evidence="9" type="ORF">FHS57_000439</name>
</gene>
<evidence type="ECO:0008006" key="11">
    <source>
        <dbReference type="Google" id="ProtNLM"/>
    </source>
</evidence>
<dbReference type="EMBL" id="JACIBY010000001">
    <property type="protein sequence ID" value="MBB3836457.1"/>
    <property type="molecule type" value="Genomic_DNA"/>
</dbReference>
<evidence type="ECO:0000256" key="4">
    <source>
        <dbReference type="ARBA" id="ARBA00022692"/>
    </source>
</evidence>
<evidence type="ECO:0000256" key="5">
    <source>
        <dbReference type="ARBA" id="ARBA00022729"/>
    </source>
</evidence>
<comment type="caution">
    <text evidence="9">The sequence shown here is derived from an EMBL/GenBank/DDBJ whole genome shotgun (WGS) entry which is preliminary data.</text>
</comment>
<dbReference type="RefSeq" id="WP_183971210.1">
    <property type="nucleotide sequence ID" value="NZ_JACIBY010000001.1"/>
</dbReference>
<evidence type="ECO:0000256" key="2">
    <source>
        <dbReference type="ARBA" id="ARBA00008163"/>
    </source>
</evidence>
<sequence length="525" mass="57910">MKNRPIVWGILLGLAVSSHTHAQSRLYANTAMQLSDLTQNGTARFQGVGGNHASLGGDASNIFGNPAGIAFFNRSEISLSPTFYNISNEASYIGNTRSDQKLNPNLSQFSLILAGNPQSYNREWRRTSFGISYSRQVNANNMITYGGTNNRSSMIDNIAELATGLSVKTLEDEYNNSRPFSIESAFYNLYQIDALSDNGPYRRPIPLSRASFEQSGNVEVSGGSSQWTFAYAGNYADKLYLGVSGGFSRHTFIRRNNYTERFVNGGAFRGLDYREDVNISGSGLFISAGVIYKPNAMLQLGASIHSPTFSNLQMTYQEEVGIDILNNRVPVFDANGNPVTNAQGQQAFDQIVTTRVNLEPYDFEYKMRTPLRANGGITIFIGKKGFITGSAEYVGYKGMGISTADDNQFKTNNKRLIQSSYNNVVNLRVGGEARLDKFRVRAGVGFLPNAYSQNYNVEGSLDRSKIQLSGGLGYRTERFYVDLAGTYLQTKDAYSPYQLSDPSNYFSAKLNVTSLNFTGTVGLFF</sequence>
<organism evidence="9 10">
    <name type="scientific">Runella defluvii</name>
    <dbReference type="NCBI Taxonomy" id="370973"/>
    <lineage>
        <taxon>Bacteria</taxon>
        <taxon>Pseudomonadati</taxon>
        <taxon>Bacteroidota</taxon>
        <taxon>Cytophagia</taxon>
        <taxon>Cytophagales</taxon>
        <taxon>Spirosomataceae</taxon>
        <taxon>Runella</taxon>
    </lineage>
</organism>
<proteinExistence type="inferred from homology"/>
<dbReference type="GO" id="GO:0015483">
    <property type="term" value="F:long-chain fatty acid transporting porin activity"/>
    <property type="evidence" value="ECO:0007669"/>
    <property type="project" value="TreeGrafter"/>
</dbReference>